<evidence type="ECO:0000256" key="1">
    <source>
        <dbReference type="SAM" id="MobiDB-lite"/>
    </source>
</evidence>
<dbReference type="InterPro" id="IPR053006">
    <property type="entry name" value="Meiosis_regulatory"/>
</dbReference>
<keyword evidence="3" id="KW-1185">Reference proteome</keyword>
<dbReference type="Proteomes" id="UP000183567">
    <property type="component" value="Unassembled WGS sequence"/>
</dbReference>
<evidence type="ECO:0000313" key="2">
    <source>
        <dbReference type="EMBL" id="OJA10429.1"/>
    </source>
</evidence>
<feature type="region of interest" description="Disordered" evidence="1">
    <location>
        <begin position="156"/>
        <end position="185"/>
    </location>
</feature>
<comment type="caution">
    <text evidence="2">The sequence shown here is derived from an EMBL/GenBank/DDBJ whole genome shotgun (WGS) entry which is preliminary data.</text>
</comment>
<dbReference type="PANTHER" id="PTHR28094">
    <property type="entry name" value="MEIOTICALLY UP-REGULATED GENE 113 PROTEIN"/>
    <property type="match status" value="1"/>
</dbReference>
<proteinExistence type="predicted"/>
<dbReference type="Pfam" id="PF13455">
    <property type="entry name" value="MUG113"/>
    <property type="match status" value="1"/>
</dbReference>
<dbReference type="EMBL" id="LVVM01005482">
    <property type="protein sequence ID" value="OJA10429.1"/>
    <property type="molecule type" value="Genomic_DNA"/>
</dbReference>
<evidence type="ECO:0000313" key="3">
    <source>
        <dbReference type="Proteomes" id="UP000183567"/>
    </source>
</evidence>
<feature type="region of interest" description="Disordered" evidence="1">
    <location>
        <begin position="66"/>
        <end position="86"/>
    </location>
</feature>
<dbReference type="OrthoDB" id="2417614at2759"/>
<reference evidence="2 3" key="1">
    <citation type="submission" date="2016-03" db="EMBL/GenBank/DDBJ databases">
        <title>Comparative genomics of the ectomycorrhizal sister species Rhizopogon vinicolor and Rhizopogon vesiculosus (Basidiomycota: Boletales) reveals a divergence of the mating type B locus.</title>
        <authorList>
            <person name="Mujic A.B."/>
            <person name="Kuo A."/>
            <person name="Tritt A."/>
            <person name="Lipzen A."/>
            <person name="Chen C."/>
            <person name="Johnson J."/>
            <person name="Sharma A."/>
            <person name="Barry K."/>
            <person name="Grigoriev I.V."/>
            <person name="Spatafora J.W."/>
        </authorList>
    </citation>
    <scope>NUCLEOTIDE SEQUENCE [LARGE SCALE GENOMIC DNA]</scope>
    <source>
        <strain evidence="2 3">AM-OR11-056</strain>
    </source>
</reference>
<evidence type="ECO:0008006" key="4">
    <source>
        <dbReference type="Google" id="ProtNLM"/>
    </source>
</evidence>
<sequence>MTSYPQLIPPKRYDLVESFNAMALAGKPNGTKPLPEPPADPTQGGGFIGGFSPERLAVNAMLDATKRPPIHNGQPSPHSRGTLPPLPKQAAFMTMPSPQTGKQSLTMQHALNTIDTSSRSPLAPPFITSSSRPHSDSYLSPGAIAHPSISVGVRSRPQLDIAPNRPRATSVPPTPLSPSANKNTMQCSSMTKAGKQCSRQVKLPSTHSHIDPVPVVYCHQHRDAMYTAQTGFYVRQKGKEDIFVEFRDYIPPYLQRDTQLALRVEMEKAASLADVPGYIYTYEIRGSSLQTSKLLFKFMSSSSTFMFVLDPKRPSVIQLKVGRTVNLTKRLDQWDKQCGSKVQIIRGWWPVTVENDSDDDGTNGSLLKGSLKAGEPGPLCHRVERLVHIELADLVVHTPYLNPKFPKVDNSDLSSSGVGSPTPKKGVMKPCPDCEQFGGTIHREIFAFPRPEKGRYKGREWDLLVKPVIEKWGKFVSEYYA</sequence>
<dbReference type="AlphaFoldDB" id="A0A1J8PND5"/>
<dbReference type="PANTHER" id="PTHR28094:SF1">
    <property type="entry name" value="MEIOTICALLY UP-REGULATED GENE 113 PROTEIN"/>
    <property type="match status" value="1"/>
</dbReference>
<organism evidence="2 3">
    <name type="scientific">Rhizopogon vesiculosus</name>
    <dbReference type="NCBI Taxonomy" id="180088"/>
    <lineage>
        <taxon>Eukaryota</taxon>
        <taxon>Fungi</taxon>
        <taxon>Dikarya</taxon>
        <taxon>Basidiomycota</taxon>
        <taxon>Agaricomycotina</taxon>
        <taxon>Agaricomycetes</taxon>
        <taxon>Agaricomycetidae</taxon>
        <taxon>Boletales</taxon>
        <taxon>Suillineae</taxon>
        <taxon>Rhizopogonaceae</taxon>
        <taxon>Rhizopogon</taxon>
    </lineage>
</organism>
<protein>
    <recommendedName>
        <fullName evidence="4">DUF1766-domain-containing protein</fullName>
    </recommendedName>
</protein>
<name>A0A1J8PND5_9AGAM</name>
<dbReference type="STRING" id="180088.A0A1J8PND5"/>
<accession>A0A1J8PND5</accession>
<gene>
    <name evidence="2" type="ORF">AZE42_10075</name>
</gene>
<feature type="region of interest" description="Disordered" evidence="1">
    <location>
        <begin position="115"/>
        <end position="143"/>
    </location>
</feature>